<dbReference type="Pfam" id="PF00300">
    <property type="entry name" value="His_Phos_1"/>
    <property type="match status" value="1"/>
</dbReference>
<dbReference type="PANTHER" id="PTHR48100">
    <property type="entry name" value="BROAD-SPECIFICITY PHOSPHATASE YOR283W-RELATED"/>
    <property type="match status" value="1"/>
</dbReference>
<proteinExistence type="predicted"/>
<dbReference type="InterPro" id="IPR050275">
    <property type="entry name" value="PGM_Phosphatase"/>
</dbReference>
<organism evidence="2 3">
    <name type="scientific">Pyronema omphalodes (strain CBS 100304)</name>
    <name type="common">Pyronema confluens</name>
    <dbReference type="NCBI Taxonomy" id="1076935"/>
    <lineage>
        <taxon>Eukaryota</taxon>
        <taxon>Fungi</taxon>
        <taxon>Dikarya</taxon>
        <taxon>Ascomycota</taxon>
        <taxon>Pezizomycotina</taxon>
        <taxon>Pezizomycetes</taxon>
        <taxon>Pezizales</taxon>
        <taxon>Pyronemataceae</taxon>
        <taxon>Pyronema</taxon>
    </lineage>
</organism>
<sequence>MQFSRLLLLVASAATTLAMTINLDLDLSAVSHGLQHEKQPAAPLKISHVPGYFRQDDAATDDKKFDYIAENFGLVAKSWTDLEEQIEQLNHKSGEDVSYRVLYLARHGQGWHNVAESYYGTPAWDAYWSKLDGNGTITWNDAKLTDQGVVEAQKANAAFKKGIKEHMPKPEGYYTSPLSRAASTLDITWSDISLNQRNTPKAVIKEGLRETIGVHTCDRRDTKTYLKKTYSKFVTEKGFAEKDPLWTADVRESNPDRNIRLQAALQDIFRSDGSTYISITAHGGAIQSILEVIGHRAFSLQTGGVIPVVVKVEGEQWQNLELFRHW</sequence>
<dbReference type="SMART" id="SM00855">
    <property type="entry name" value="PGAM"/>
    <property type="match status" value="1"/>
</dbReference>
<dbReference type="eggNOG" id="KOG4754">
    <property type="taxonomic scope" value="Eukaryota"/>
</dbReference>
<feature type="chain" id="PRO_5004651172" evidence="1">
    <location>
        <begin position="19"/>
        <end position="326"/>
    </location>
</feature>
<accession>U4KYM4</accession>
<evidence type="ECO:0000313" key="2">
    <source>
        <dbReference type="EMBL" id="CCX07061.1"/>
    </source>
</evidence>
<gene>
    <name evidence="2" type="ORF">PCON_06648</name>
</gene>
<dbReference type="GO" id="GO:0005737">
    <property type="term" value="C:cytoplasm"/>
    <property type="evidence" value="ECO:0007669"/>
    <property type="project" value="TreeGrafter"/>
</dbReference>
<dbReference type="AlphaFoldDB" id="U4KYM4"/>
<dbReference type="CDD" id="cd07067">
    <property type="entry name" value="HP_PGM_like"/>
    <property type="match status" value="1"/>
</dbReference>
<dbReference type="SUPFAM" id="SSF53254">
    <property type="entry name" value="Phosphoglycerate mutase-like"/>
    <property type="match status" value="1"/>
</dbReference>
<dbReference type="EMBL" id="HF935332">
    <property type="protein sequence ID" value="CCX07061.1"/>
    <property type="molecule type" value="Genomic_DNA"/>
</dbReference>
<protein>
    <submittedName>
        <fullName evidence="2">Similar to Probable phosphomutase PMU1 acc. no. P36069</fullName>
    </submittedName>
</protein>
<dbReference type="Proteomes" id="UP000018144">
    <property type="component" value="Unassembled WGS sequence"/>
</dbReference>
<dbReference type="Gene3D" id="3.40.50.1240">
    <property type="entry name" value="Phosphoglycerate mutase-like"/>
    <property type="match status" value="1"/>
</dbReference>
<keyword evidence="3" id="KW-1185">Reference proteome</keyword>
<dbReference type="OMA" id="NWVDARL"/>
<dbReference type="GO" id="GO:0016791">
    <property type="term" value="F:phosphatase activity"/>
    <property type="evidence" value="ECO:0007669"/>
    <property type="project" value="TreeGrafter"/>
</dbReference>
<dbReference type="InterPro" id="IPR013078">
    <property type="entry name" value="His_Pase_superF_clade-1"/>
</dbReference>
<dbReference type="OrthoDB" id="496981at2759"/>
<dbReference type="PANTHER" id="PTHR48100:SF1">
    <property type="entry name" value="HISTIDINE PHOSPHATASE FAMILY PROTEIN-RELATED"/>
    <property type="match status" value="1"/>
</dbReference>
<reference evidence="2 3" key="1">
    <citation type="journal article" date="2013" name="PLoS Genet.">
        <title>The genome and development-dependent transcriptomes of Pyronema confluens: a window into fungal evolution.</title>
        <authorList>
            <person name="Traeger S."/>
            <person name="Altegoer F."/>
            <person name="Freitag M."/>
            <person name="Gabaldon T."/>
            <person name="Kempken F."/>
            <person name="Kumar A."/>
            <person name="Marcet-Houben M."/>
            <person name="Poggeler S."/>
            <person name="Stajich J.E."/>
            <person name="Nowrousian M."/>
        </authorList>
    </citation>
    <scope>NUCLEOTIDE SEQUENCE [LARGE SCALE GENOMIC DNA]</scope>
    <source>
        <strain evidence="3">CBS 100304</strain>
        <tissue evidence="2">Vegetative mycelium</tissue>
    </source>
</reference>
<feature type="signal peptide" evidence="1">
    <location>
        <begin position="1"/>
        <end position="18"/>
    </location>
</feature>
<evidence type="ECO:0000313" key="3">
    <source>
        <dbReference type="Proteomes" id="UP000018144"/>
    </source>
</evidence>
<dbReference type="InterPro" id="IPR029033">
    <property type="entry name" value="His_PPase_superfam"/>
</dbReference>
<keyword evidence="1" id="KW-0732">Signal</keyword>
<name>U4KYM4_PYROM</name>
<evidence type="ECO:0000256" key="1">
    <source>
        <dbReference type="SAM" id="SignalP"/>
    </source>
</evidence>